<feature type="transmembrane region" description="Helical" evidence="8">
    <location>
        <begin position="186"/>
        <end position="210"/>
    </location>
</feature>
<evidence type="ECO:0000256" key="4">
    <source>
        <dbReference type="ARBA" id="ARBA00022475"/>
    </source>
</evidence>
<feature type="transmembrane region" description="Helical" evidence="8">
    <location>
        <begin position="14"/>
        <end position="39"/>
    </location>
</feature>
<dbReference type="Proteomes" id="UP000478837">
    <property type="component" value="Unassembled WGS sequence"/>
</dbReference>
<dbReference type="GO" id="GO:0005886">
    <property type="term" value="C:plasma membrane"/>
    <property type="evidence" value="ECO:0007669"/>
    <property type="project" value="UniProtKB-SubCell"/>
</dbReference>
<accession>A0A6L9MSL9</accession>
<organism evidence="9 10">
    <name type="scientific">Alteromonas hispanica</name>
    <dbReference type="NCBI Taxonomy" id="315421"/>
    <lineage>
        <taxon>Bacteria</taxon>
        <taxon>Pseudomonadati</taxon>
        <taxon>Pseudomonadota</taxon>
        <taxon>Gammaproteobacteria</taxon>
        <taxon>Alteromonadales</taxon>
        <taxon>Alteromonadaceae</taxon>
        <taxon>Alteromonas/Salinimonas group</taxon>
        <taxon>Alteromonas</taxon>
    </lineage>
</organism>
<sequence length="269" mass="28796">MCCRFFLEKPCLNIFYELITAGGALSTLSATLLIVASFFTSLITASLGIGGGVLLLAILASTLPLTALIPVHGLVQLGSNGNRALMTRTHVDKQIVMYFSFGALLGGILASFIVVQLPLVFIQFAVSGFILFMVWGKKPKAHELSPIGRSIAGFITTILSMFVGATGPLVAAFVHRSVADKMRITATLATCMTIQHALKAFVFLFVGFSFGQWGGVIVAMIASGALGTFVGLRVLKRVPNETFNWLFKAVITLLAIRLLWQAIQNAGLL</sequence>
<feature type="transmembrane region" description="Helical" evidence="8">
    <location>
        <begin position="216"/>
        <end position="235"/>
    </location>
</feature>
<evidence type="ECO:0000313" key="10">
    <source>
        <dbReference type="Proteomes" id="UP000478837"/>
    </source>
</evidence>
<comment type="similarity">
    <text evidence="2 8">Belongs to the 4-toluene sulfonate uptake permease (TSUP) (TC 2.A.102) family.</text>
</comment>
<feature type="transmembrane region" description="Helical" evidence="8">
    <location>
        <begin position="151"/>
        <end position="174"/>
    </location>
</feature>
<keyword evidence="7 8" id="KW-0472">Membrane</keyword>
<evidence type="ECO:0000256" key="3">
    <source>
        <dbReference type="ARBA" id="ARBA00022448"/>
    </source>
</evidence>
<name>A0A6L9MSL9_9ALTE</name>
<protein>
    <recommendedName>
        <fullName evidence="8">Probable membrane transporter protein</fullName>
    </recommendedName>
</protein>
<comment type="caution">
    <text evidence="9">The sequence shown here is derived from an EMBL/GenBank/DDBJ whole genome shotgun (WGS) entry which is preliminary data.</text>
</comment>
<evidence type="ECO:0000256" key="5">
    <source>
        <dbReference type="ARBA" id="ARBA00022692"/>
    </source>
</evidence>
<dbReference type="PANTHER" id="PTHR30269:SF37">
    <property type="entry name" value="MEMBRANE TRANSPORTER PROTEIN"/>
    <property type="match status" value="1"/>
</dbReference>
<keyword evidence="4 8" id="KW-1003">Cell membrane</keyword>
<dbReference type="InterPro" id="IPR002781">
    <property type="entry name" value="TM_pro_TauE-like"/>
</dbReference>
<feature type="transmembrane region" description="Helical" evidence="8">
    <location>
        <begin position="95"/>
        <end position="114"/>
    </location>
</feature>
<evidence type="ECO:0000313" key="9">
    <source>
        <dbReference type="EMBL" id="NDW21162.1"/>
    </source>
</evidence>
<dbReference type="AlphaFoldDB" id="A0A6L9MSL9"/>
<proteinExistence type="inferred from homology"/>
<comment type="subcellular location">
    <subcellularLocation>
        <location evidence="1 8">Cell membrane</location>
        <topology evidence="1 8">Multi-pass membrane protein</topology>
    </subcellularLocation>
</comment>
<feature type="transmembrane region" description="Helical" evidence="8">
    <location>
        <begin position="242"/>
        <end position="263"/>
    </location>
</feature>
<dbReference type="Pfam" id="PF01925">
    <property type="entry name" value="TauE"/>
    <property type="match status" value="1"/>
</dbReference>
<keyword evidence="10" id="KW-1185">Reference proteome</keyword>
<dbReference type="InterPro" id="IPR052017">
    <property type="entry name" value="TSUP"/>
</dbReference>
<dbReference type="EMBL" id="JAAAWP010000003">
    <property type="protein sequence ID" value="NDW21162.1"/>
    <property type="molecule type" value="Genomic_DNA"/>
</dbReference>
<keyword evidence="5 8" id="KW-0812">Transmembrane</keyword>
<evidence type="ECO:0000256" key="8">
    <source>
        <dbReference type="RuleBase" id="RU363041"/>
    </source>
</evidence>
<keyword evidence="3" id="KW-0813">Transport</keyword>
<gene>
    <name evidence="9" type="ORF">GTW09_06495</name>
</gene>
<evidence type="ECO:0000256" key="2">
    <source>
        <dbReference type="ARBA" id="ARBA00009142"/>
    </source>
</evidence>
<reference evidence="9 10" key="1">
    <citation type="submission" date="2020-01" db="EMBL/GenBank/DDBJ databases">
        <title>Genomes of bacteria type strains.</title>
        <authorList>
            <person name="Chen J."/>
            <person name="Zhu S."/>
            <person name="Yang J."/>
        </authorList>
    </citation>
    <scope>NUCLEOTIDE SEQUENCE [LARGE SCALE GENOMIC DNA]</scope>
    <source>
        <strain evidence="9 10">LMG 22958</strain>
    </source>
</reference>
<keyword evidence="6 8" id="KW-1133">Transmembrane helix</keyword>
<evidence type="ECO:0000256" key="1">
    <source>
        <dbReference type="ARBA" id="ARBA00004651"/>
    </source>
</evidence>
<dbReference type="PANTHER" id="PTHR30269">
    <property type="entry name" value="TRANSMEMBRANE PROTEIN YFCA"/>
    <property type="match status" value="1"/>
</dbReference>
<feature type="transmembrane region" description="Helical" evidence="8">
    <location>
        <begin position="51"/>
        <end position="75"/>
    </location>
</feature>
<evidence type="ECO:0000256" key="7">
    <source>
        <dbReference type="ARBA" id="ARBA00023136"/>
    </source>
</evidence>
<evidence type="ECO:0000256" key="6">
    <source>
        <dbReference type="ARBA" id="ARBA00022989"/>
    </source>
</evidence>